<evidence type="ECO:0000313" key="3">
    <source>
        <dbReference type="EMBL" id="KAK5110133.1"/>
    </source>
</evidence>
<evidence type="ECO:0000256" key="2">
    <source>
        <dbReference type="SAM" id="Phobius"/>
    </source>
</evidence>
<dbReference type="EMBL" id="JAVRRL010000053">
    <property type="protein sequence ID" value="KAK5110133.1"/>
    <property type="molecule type" value="Genomic_DNA"/>
</dbReference>
<reference evidence="3" key="1">
    <citation type="submission" date="2023-08" db="EMBL/GenBank/DDBJ databases">
        <title>Black Yeasts Isolated from many extreme environments.</title>
        <authorList>
            <person name="Coleine C."/>
            <person name="Stajich J.E."/>
            <person name="Selbmann L."/>
        </authorList>
    </citation>
    <scope>NUCLEOTIDE SEQUENCE</scope>
    <source>
        <strain evidence="3">CCFEE 5401</strain>
    </source>
</reference>
<protein>
    <submittedName>
        <fullName evidence="3">Uncharacterized protein</fullName>
    </submittedName>
</protein>
<dbReference type="AlphaFoldDB" id="A0AAN7TBZ3"/>
<dbReference type="Proteomes" id="UP001310890">
    <property type="component" value="Unassembled WGS sequence"/>
</dbReference>
<organism evidence="3 4">
    <name type="scientific">Meristemomyces frigidus</name>
    <dbReference type="NCBI Taxonomy" id="1508187"/>
    <lineage>
        <taxon>Eukaryota</taxon>
        <taxon>Fungi</taxon>
        <taxon>Dikarya</taxon>
        <taxon>Ascomycota</taxon>
        <taxon>Pezizomycotina</taxon>
        <taxon>Dothideomycetes</taxon>
        <taxon>Dothideomycetidae</taxon>
        <taxon>Mycosphaerellales</taxon>
        <taxon>Teratosphaeriaceae</taxon>
        <taxon>Meristemomyces</taxon>
    </lineage>
</organism>
<feature type="transmembrane region" description="Helical" evidence="2">
    <location>
        <begin position="104"/>
        <end position="123"/>
    </location>
</feature>
<keyword evidence="2" id="KW-1133">Transmembrane helix</keyword>
<proteinExistence type="predicted"/>
<keyword evidence="2" id="KW-0472">Membrane</keyword>
<evidence type="ECO:0000313" key="4">
    <source>
        <dbReference type="Proteomes" id="UP001310890"/>
    </source>
</evidence>
<sequence length="155" mass="16477">MGLLTAVTITTAATVVVAVGLLTGTGLGILLPAFTAAGRSDETAEEDAVNVVPLQEFFSTIGQAFETYTQNAIALAHAVNEMDFPPDQQKSSLVLSYSSALESVWIMLCIFSAVALLISLVLAKNIRWRPRSSSSTRGRTPDAYVHEWDGSTGKA</sequence>
<keyword evidence="2" id="KW-0812">Transmembrane</keyword>
<name>A0AAN7TBZ3_9PEZI</name>
<evidence type="ECO:0000256" key="1">
    <source>
        <dbReference type="SAM" id="MobiDB-lite"/>
    </source>
</evidence>
<gene>
    <name evidence="3" type="ORF">LTR62_006267</name>
</gene>
<accession>A0AAN7TBZ3</accession>
<comment type="caution">
    <text evidence="3">The sequence shown here is derived from an EMBL/GenBank/DDBJ whole genome shotgun (WGS) entry which is preliminary data.</text>
</comment>
<feature type="region of interest" description="Disordered" evidence="1">
    <location>
        <begin position="131"/>
        <end position="155"/>
    </location>
</feature>